<protein>
    <submittedName>
        <fullName evidence="1">Uncharacterized protein</fullName>
    </submittedName>
</protein>
<gene>
    <name evidence="1" type="ORF">K3G42_003027</name>
</gene>
<sequence>MVSCGLLAESSLPQAPPPAAGAAVQWSTQRKAACSLITKYLAGKHQIRENQQQFLLAVRDIMVASLLEVGPTLLSAMAAVERLSKFQPKFSAPLRRSLETWGLRLVLGRPSVPGEEGAQAPGSAAEKGLLAMLAGLLREDPSAGHLASLLEQLVYWAQVDWEAPRHRSIKVILDLLGAMRELPSINFWEGDGLGSLVVQLAVSWPTRKEASGRGQGGPSGREQLLTWVSIYELFWNHLSIGQQSSFESSPACTALLLLGRVSQEAGLILLYSSIGQARPLLGRAG</sequence>
<dbReference type="EMBL" id="CM037621">
    <property type="protein sequence ID" value="KAH8001230.1"/>
    <property type="molecule type" value="Genomic_DNA"/>
</dbReference>
<comment type="caution">
    <text evidence="1">The sequence shown here is derived from an EMBL/GenBank/DDBJ whole genome shotgun (WGS) entry which is preliminary data.</text>
</comment>
<evidence type="ECO:0000313" key="1">
    <source>
        <dbReference type="EMBL" id="KAH8001230.1"/>
    </source>
</evidence>
<accession>A0ACB8F894</accession>
<evidence type="ECO:0000313" key="2">
    <source>
        <dbReference type="Proteomes" id="UP000827872"/>
    </source>
</evidence>
<name>A0ACB8F894_9SAUR</name>
<reference evidence="1" key="1">
    <citation type="submission" date="2021-08" db="EMBL/GenBank/DDBJ databases">
        <title>The first chromosome-level gecko genome reveals the dynamic sex chromosomes of Neotropical dwarf geckos (Sphaerodactylidae: Sphaerodactylus).</title>
        <authorList>
            <person name="Pinto B.J."/>
            <person name="Keating S.E."/>
            <person name="Gamble T."/>
        </authorList>
    </citation>
    <scope>NUCLEOTIDE SEQUENCE</scope>
    <source>
        <strain evidence="1">TG3544</strain>
    </source>
</reference>
<proteinExistence type="predicted"/>
<dbReference type="Proteomes" id="UP000827872">
    <property type="component" value="Linkage Group LG08"/>
</dbReference>
<keyword evidence="2" id="KW-1185">Reference proteome</keyword>
<organism evidence="1 2">
    <name type="scientific">Sphaerodactylus townsendi</name>
    <dbReference type="NCBI Taxonomy" id="933632"/>
    <lineage>
        <taxon>Eukaryota</taxon>
        <taxon>Metazoa</taxon>
        <taxon>Chordata</taxon>
        <taxon>Craniata</taxon>
        <taxon>Vertebrata</taxon>
        <taxon>Euteleostomi</taxon>
        <taxon>Lepidosauria</taxon>
        <taxon>Squamata</taxon>
        <taxon>Bifurcata</taxon>
        <taxon>Gekkota</taxon>
        <taxon>Sphaerodactylidae</taxon>
        <taxon>Sphaerodactylus</taxon>
    </lineage>
</organism>